<feature type="domain" description="HTH myb-type" evidence="3">
    <location>
        <begin position="1160"/>
        <end position="1206"/>
    </location>
</feature>
<dbReference type="PROSITE" id="PS51294">
    <property type="entry name" value="HTH_MYB"/>
    <property type="match status" value="1"/>
</dbReference>
<dbReference type="Proteomes" id="UP001309876">
    <property type="component" value="Unassembled WGS sequence"/>
</dbReference>
<dbReference type="InterPro" id="IPR017884">
    <property type="entry name" value="SANT_dom"/>
</dbReference>
<feature type="compositionally biased region" description="Pro residues" evidence="1">
    <location>
        <begin position="735"/>
        <end position="747"/>
    </location>
</feature>
<protein>
    <recommendedName>
        <fullName evidence="6">SANT domain-containing protein</fullName>
    </recommendedName>
</protein>
<feature type="compositionally biased region" description="Polar residues" evidence="1">
    <location>
        <begin position="1537"/>
        <end position="1551"/>
    </location>
</feature>
<feature type="compositionally biased region" description="Basic and acidic residues" evidence="1">
    <location>
        <begin position="271"/>
        <end position="281"/>
    </location>
</feature>
<feature type="compositionally biased region" description="Basic and acidic residues" evidence="1">
    <location>
        <begin position="1517"/>
        <end position="1526"/>
    </location>
</feature>
<feature type="region of interest" description="Disordered" evidence="1">
    <location>
        <begin position="1605"/>
        <end position="1976"/>
    </location>
</feature>
<feature type="compositionally biased region" description="Polar residues" evidence="1">
    <location>
        <begin position="1721"/>
        <end position="1733"/>
    </location>
</feature>
<feature type="compositionally biased region" description="Polar residues" evidence="1">
    <location>
        <begin position="565"/>
        <end position="580"/>
    </location>
</feature>
<dbReference type="CDD" id="cd00167">
    <property type="entry name" value="SANT"/>
    <property type="match status" value="2"/>
</dbReference>
<feature type="compositionally biased region" description="Basic and acidic residues" evidence="1">
    <location>
        <begin position="79"/>
        <end position="141"/>
    </location>
</feature>
<dbReference type="GO" id="GO:0034967">
    <property type="term" value="C:Set3 complex"/>
    <property type="evidence" value="ECO:0007669"/>
    <property type="project" value="TreeGrafter"/>
</dbReference>
<gene>
    <name evidence="4" type="ORF">LTR05_003110</name>
</gene>
<feature type="compositionally biased region" description="Basic residues" evidence="1">
    <location>
        <begin position="989"/>
        <end position="1000"/>
    </location>
</feature>
<feature type="region of interest" description="Disordered" evidence="1">
    <location>
        <begin position="1381"/>
        <end position="1438"/>
    </location>
</feature>
<reference evidence="4 5" key="1">
    <citation type="submission" date="2023-08" db="EMBL/GenBank/DDBJ databases">
        <title>Black Yeasts Isolated from many extreme environments.</title>
        <authorList>
            <person name="Coleine C."/>
            <person name="Stajich J.E."/>
            <person name="Selbmann L."/>
        </authorList>
    </citation>
    <scope>NUCLEOTIDE SEQUENCE [LARGE SCALE GENOMIC DNA]</scope>
    <source>
        <strain evidence="4 5">CCFEE 5910</strain>
    </source>
</reference>
<feature type="region of interest" description="Disordered" evidence="1">
    <location>
        <begin position="821"/>
        <end position="851"/>
    </location>
</feature>
<feature type="compositionally biased region" description="Polar residues" evidence="1">
    <location>
        <begin position="24"/>
        <end position="45"/>
    </location>
</feature>
<comment type="caution">
    <text evidence="4">The sequence shown here is derived from an EMBL/GenBank/DDBJ whole genome shotgun (WGS) entry which is preliminary data.</text>
</comment>
<dbReference type="EMBL" id="JAVRRJ010000002">
    <property type="protein sequence ID" value="KAK5088888.1"/>
    <property type="molecule type" value="Genomic_DNA"/>
</dbReference>
<feature type="compositionally biased region" description="Low complexity" evidence="1">
    <location>
        <begin position="1477"/>
        <end position="1495"/>
    </location>
</feature>
<feature type="compositionally biased region" description="Low complexity" evidence="1">
    <location>
        <begin position="1701"/>
        <end position="1717"/>
    </location>
</feature>
<keyword evidence="5" id="KW-1185">Reference proteome</keyword>
<feature type="compositionally biased region" description="Low complexity" evidence="1">
    <location>
        <begin position="521"/>
        <end position="532"/>
    </location>
</feature>
<organism evidence="4 5">
    <name type="scientific">Lithohypha guttulata</name>
    <dbReference type="NCBI Taxonomy" id="1690604"/>
    <lineage>
        <taxon>Eukaryota</taxon>
        <taxon>Fungi</taxon>
        <taxon>Dikarya</taxon>
        <taxon>Ascomycota</taxon>
        <taxon>Pezizomycotina</taxon>
        <taxon>Eurotiomycetes</taxon>
        <taxon>Chaetothyriomycetidae</taxon>
        <taxon>Chaetothyriales</taxon>
        <taxon>Trichomeriaceae</taxon>
        <taxon>Lithohypha</taxon>
    </lineage>
</organism>
<dbReference type="PANTHER" id="PTHR13992:SF39">
    <property type="entry name" value="SMRTER, ISOFORM G"/>
    <property type="match status" value="1"/>
</dbReference>
<feature type="compositionally biased region" description="Basic residues" evidence="1">
    <location>
        <begin position="1903"/>
        <end position="1912"/>
    </location>
</feature>
<sequence length="1976" mass="219879">MSQRYPPPRDRSPPRQFDRRSSSTYTPLAVSSSYRPSNESSQPSSDRLPPRGPRADSFRGGFTSAPRGRGGSFAPRAADSWDRDRERDREPRAQQGAFRRDDDRSDWTRRDDRPPAFNRDRSYVGRERSASPARPRRDSKDIINPPFSRAQDPTPTYFGGSIRGSTDRGRSRGGLDRSRGRSSFIGDRERDLFPSRSRSRDGWRDRDFERPRNVGPDVDRSGRFERRDYDRPTERDARSRDHDIWQRDHSPGRNSVGNRAVSPGATSSISQDRKLDYDLIRKPLTSSILQGRDARRETEADYFTSRNDNNRRELSFPQPAPTQAVPQSSSLGLDYGPPPPSAPTTTPSAPVAEKPSQPPKPFKTEPASTTLPFQPPSGPKAARTAPSASTAQVPQLPVQQSEVRPKPENTNRVRPQYNDTAKDSFNDPPKGPAADSSAERVSSVSVHADRPLPSNVPSGPRLGSGPLYKPKTSPIAQHGSLPPVQSKFNQDVRSIPNAPTGPRSASILPPSGPRGSLPIGPASSQNSPSSASWRRPQIEYRPQKPSIMSHMNRPHMNERPPPSAVQLSPDQSPKATTRQLPPTERPVRSSTINTEKRQSPVPESGRDTTTLLDTEMSGPASEEESAEDEPESELDETSYEDSEKRHAREMELLKAKMPLPLLEDSKVVGLLIRIQLLGMIAEGLVPDDVQTTKDVKDVQMSDAPAEGLPSPHETSEETQTPPLIHPKPRGRPLREPPVNPIPTPPIEELPYLQKASDAVEVFDEPIEDEVEEEKVTTLLRTQFEQEAWEEKDDLIELSDFYRQKFPEWKYEIDKYERMRRDIEATPDPGSPGAQSSASIPPSVERLTGRAARNATEFDIEKAILMSQQSAREEEERREREAASNAKPNYETEAFVPDMLKPTERDSSWRFNDTNRLVPTELAVELMQYIPPEDDFTDEEQSRFITAFCQTPKKWGLIADQIPGRTYQECIVHYYLTKNEANYKEIWRRSQPKRRRGRAATKPRSTALLSDLALNEDPETTPAPVTDSGRPRRAAAPTFGDIPDVDPAAMPAAKRLAMAPKDAGEASAPKPKGRKAGTATKIRRTKAQILADNQAALAAQNNLDGSPAKGRARAILRAEPSKPESVLPVTEPQQLTPTMLPLAAAPVRPRSPPPQTVTSYWSVPEQQKFRQLVAYYGRDYAKIADFMKTKSQAMIKNHYSRKGDAELDRLAQIAEEKVARGESLGKAPSPVAPAKRKYDPVPPIAPLGRPTTGNTEALLDVDRSMGTTKVSSLVEDFPANTLQRDPTGNIVTKASPHGEILQHSPLVLPLQAKVEDVARERPLLAQKIMSGPQRGQFTDEALHSHSQQRQHHNVSDYIPHHHPPQLVDLRAADVAVSQTRDMASQPRDHLLHAQSGSQLPRYRGLEPDGPIRQAHSRNTSLVGMPTTLSEPHAVDSMSMQQERNRLYGIGISQSPRAQPMQVSVAPRPEPFLAFTSAQQHYQQPPLQQQQQRSPVKQEPPKPLPAKRSNVFDLLSNDEPERPGKRSSTDSVRPPLQTPSPHTMSQAQASFTPRMQDDLITRPSLYGGLGQHPSHNTINDIRGAYSNSPAPPHRAEAWLERFDPRQSLADRSSNPSPLHAPVPRTPLAGSKPLGHGPGDSLRNMDPTARLSNLGRTQISSPPRQTSTPVPQFRPASAAPQQHSRISSLGFGQTHLGQDYRGLQPQSQQNQQAQQPQLQPAVSHPQSASGTPMSSMHQHHRGQMSQDYGSRRLTIQEHKAQNGLDQSRDPREVVEHRSQREENAQRSTHEAHHRPIALPPQSHEPSRTAPDRREFYRPESLNHQVPPPPPRTSQLGSLNSGYGAPPSRTYNNTPPLAGYNTEHRSIAAATHNQHAHHHHHSLSGQIGPTSSQQQQQQLPLGQKPSMQHHRHHHHQQGLGPPPQPHQNLAPHAHQSQPGMHQQPPPPQQYREQPRFGQPQGMAPPQGHFRNYSQGGDERR</sequence>
<dbReference type="PANTHER" id="PTHR13992">
    <property type="entry name" value="NUCLEAR RECEPTOR CO-REPRESSOR RELATED NCOR"/>
    <property type="match status" value="1"/>
</dbReference>
<feature type="compositionally biased region" description="Basic and acidic residues" evidence="1">
    <location>
        <begin position="7"/>
        <end position="21"/>
    </location>
</feature>
<dbReference type="Pfam" id="PF00249">
    <property type="entry name" value="Myb_DNA-binding"/>
    <property type="match status" value="2"/>
</dbReference>
<feature type="region of interest" description="Disordered" evidence="1">
    <location>
        <begin position="1220"/>
        <end position="1253"/>
    </location>
</feature>
<evidence type="ECO:0000259" key="3">
    <source>
        <dbReference type="PROSITE" id="PS51294"/>
    </source>
</evidence>
<feature type="compositionally biased region" description="Polar residues" evidence="1">
    <location>
        <begin position="1415"/>
        <end position="1428"/>
    </location>
</feature>
<feature type="domain" description="SANT" evidence="2">
    <location>
        <begin position="930"/>
        <end position="981"/>
    </location>
</feature>
<dbReference type="Gene3D" id="1.10.10.60">
    <property type="entry name" value="Homeodomain-like"/>
    <property type="match status" value="2"/>
</dbReference>
<feature type="compositionally biased region" description="Acidic residues" evidence="1">
    <location>
        <begin position="621"/>
        <end position="640"/>
    </location>
</feature>
<dbReference type="GO" id="GO:0006357">
    <property type="term" value="P:regulation of transcription by RNA polymerase II"/>
    <property type="evidence" value="ECO:0007669"/>
    <property type="project" value="TreeGrafter"/>
</dbReference>
<dbReference type="InterPro" id="IPR001005">
    <property type="entry name" value="SANT/Myb"/>
</dbReference>
<dbReference type="SUPFAM" id="SSF46689">
    <property type="entry name" value="Homeodomain-like"/>
    <property type="match status" value="2"/>
</dbReference>
<feature type="region of interest" description="Disordered" evidence="1">
    <location>
        <begin position="988"/>
        <end position="1045"/>
    </location>
</feature>
<proteinExistence type="predicted"/>
<feature type="compositionally biased region" description="Basic and acidic residues" evidence="1">
    <location>
        <begin position="186"/>
        <end position="251"/>
    </location>
</feature>
<evidence type="ECO:0000313" key="5">
    <source>
        <dbReference type="Proteomes" id="UP001309876"/>
    </source>
</evidence>
<feature type="region of interest" description="Disordered" evidence="1">
    <location>
        <begin position="1058"/>
        <end position="1078"/>
    </location>
</feature>
<name>A0AAN7Y877_9EURO</name>
<evidence type="ECO:0000313" key="4">
    <source>
        <dbReference type="EMBL" id="KAK5088888.1"/>
    </source>
</evidence>
<feature type="region of interest" description="Disordered" evidence="1">
    <location>
        <begin position="1"/>
        <end position="646"/>
    </location>
</feature>
<dbReference type="InterPro" id="IPR017930">
    <property type="entry name" value="Myb_dom"/>
</dbReference>
<dbReference type="InterPro" id="IPR009057">
    <property type="entry name" value="Homeodomain-like_sf"/>
</dbReference>
<accession>A0AAN7Y877</accession>
<dbReference type="PROSITE" id="PS51293">
    <property type="entry name" value="SANT"/>
    <property type="match status" value="1"/>
</dbReference>
<feature type="compositionally biased region" description="Polar residues" evidence="1">
    <location>
        <begin position="1676"/>
        <end position="1688"/>
    </location>
</feature>
<feature type="compositionally biased region" description="Polar residues" evidence="1">
    <location>
        <begin position="1647"/>
        <end position="1667"/>
    </location>
</feature>
<evidence type="ECO:0000259" key="2">
    <source>
        <dbReference type="PROSITE" id="PS51293"/>
    </source>
</evidence>
<feature type="compositionally biased region" description="Basic and acidic residues" evidence="1">
    <location>
        <begin position="165"/>
        <end position="179"/>
    </location>
</feature>
<feature type="region of interest" description="Disordered" evidence="1">
    <location>
        <begin position="692"/>
        <end position="747"/>
    </location>
</feature>
<feature type="region of interest" description="Disordered" evidence="1">
    <location>
        <begin position="1476"/>
        <end position="1590"/>
    </location>
</feature>
<evidence type="ECO:0008006" key="6">
    <source>
        <dbReference type="Google" id="ProtNLM"/>
    </source>
</evidence>
<feature type="compositionally biased region" description="Low complexity" evidence="1">
    <location>
        <begin position="1880"/>
        <end position="1902"/>
    </location>
</feature>
<dbReference type="SMART" id="SM00717">
    <property type="entry name" value="SANT"/>
    <property type="match status" value="2"/>
</dbReference>
<feature type="compositionally biased region" description="Basic and acidic residues" evidence="1">
    <location>
        <begin position="1801"/>
        <end position="1814"/>
    </location>
</feature>
<dbReference type="InterPro" id="IPR051571">
    <property type="entry name" value="N-CoR_corepressor"/>
</dbReference>
<feature type="compositionally biased region" description="Basic and acidic residues" evidence="1">
    <location>
        <begin position="1751"/>
        <end position="1787"/>
    </location>
</feature>
<feature type="compositionally biased region" description="Polar residues" evidence="1">
    <location>
        <begin position="386"/>
        <end position="402"/>
    </location>
</feature>
<evidence type="ECO:0000256" key="1">
    <source>
        <dbReference type="SAM" id="MobiDB-lite"/>
    </source>
</evidence>